<gene>
    <name evidence="3" type="ORF">GZ78_18465</name>
</gene>
<dbReference type="Pfam" id="PF13449">
    <property type="entry name" value="Phytase-like"/>
    <property type="match status" value="1"/>
</dbReference>
<dbReference type="OrthoDB" id="6190070at2"/>
<protein>
    <recommendedName>
        <fullName evidence="2">Phytase-like domain-containing protein</fullName>
    </recommendedName>
</protein>
<dbReference type="Proteomes" id="UP000028073">
    <property type="component" value="Unassembled WGS sequence"/>
</dbReference>
<feature type="chain" id="PRO_5001760736" description="Phytase-like domain-containing protein" evidence="1">
    <location>
        <begin position="26"/>
        <end position="461"/>
    </location>
</feature>
<keyword evidence="4" id="KW-1185">Reference proteome</keyword>
<name>A0A081NE15_9GAMM</name>
<evidence type="ECO:0000259" key="2">
    <source>
        <dbReference type="Pfam" id="PF13449"/>
    </source>
</evidence>
<dbReference type="eggNOG" id="COG4222">
    <property type="taxonomic scope" value="Bacteria"/>
</dbReference>
<sequence length="461" mass="51351">MSLKGLRPLSLFIASALLSLQGVSAGQGGAQFLGSKKLGYSEEQPILGISSIRYDQAHHQFILLSDDTGAVQNYYSKNAPSRFYSISADHLINQNGIVKHTSALLEATGDSIVETPIEPNHTVQGIENGQIDTEGFDFLEDNAFLVASEQNAVYPVALTAPWLQLPGWSVRSKLLKVGRDGSLLGVYYFPQEFSNTGWRFDLKIPHWVPIAYDAEFNWQSTDPDRKGVKRNRGFETVTKIPGTLNYLSITEQGILQDEKDWNYLFGPAPSRVLLFSMAESVNRVSDDIKPDAQYYYQPTSVPEKLYDPLTEVIVQSISDAQAINDHQLLVIEKNFIKKANRNTVNYSYSEVYLVDLRDPLPAVPFNGYFGNNSSAVKVSTIKHQTTAFPVLRKQLLVSTRDFEGTFPDFKRLNIEGVTLGPDGADGSKRLVLVSDNGASNPKPKSTDILFFRIPDKLLEMK</sequence>
<dbReference type="InterPro" id="IPR027372">
    <property type="entry name" value="Phytase-like_dom"/>
</dbReference>
<dbReference type="PANTHER" id="PTHR37957">
    <property type="entry name" value="BLR7070 PROTEIN"/>
    <property type="match status" value="1"/>
</dbReference>
<comment type="caution">
    <text evidence="3">The sequence shown here is derived from an EMBL/GenBank/DDBJ whole genome shotgun (WGS) entry which is preliminary data.</text>
</comment>
<keyword evidence="1" id="KW-0732">Signal</keyword>
<proteinExistence type="predicted"/>
<dbReference type="STRING" id="1137799.GZ78_18465"/>
<dbReference type="PANTHER" id="PTHR37957:SF1">
    <property type="entry name" value="PHYTASE-LIKE DOMAIN-CONTAINING PROTEIN"/>
    <property type="match status" value="1"/>
</dbReference>
<dbReference type="AlphaFoldDB" id="A0A081NE15"/>
<reference evidence="3 4" key="1">
    <citation type="submission" date="2014-06" db="EMBL/GenBank/DDBJ databases">
        <title>Whole Genome Sequences of Three Symbiotic Endozoicomonas Bacteria.</title>
        <authorList>
            <person name="Neave M.J."/>
            <person name="Apprill A."/>
            <person name="Voolstra C.R."/>
        </authorList>
    </citation>
    <scope>NUCLEOTIDE SEQUENCE [LARGE SCALE GENOMIC DNA]</scope>
    <source>
        <strain evidence="3 4">DSM 25634</strain>
    </source>
</reference>
<dbReference type="EMBL" id="JOKH01000004">
    <property type="protein sequence ID" value="KEQ16688.1"/>
    <property type="molecule type" value="Genomic_DNA"/>
</dbReference>
<accession>A0A081NE15</accession>
<dbReference type="RefSeq" id="WP_034838694.1">
    <property type="nucleotide sequence ID" value="NZ_JOKH01000004.1"/>
</dbReference>
<evidence type="ECO:0000313" key="3">
    <source>
        <dbReference type="EMBL" id="KEQ16688.1"/>
    </source>
</evidence>
<organism evidence="3 4">
    <name type="scientific">Endozoicomonas numazuensis</name>
    <dbReference type="NCBI Taxonomy" id="1137799"/>
    <lineage>
        <taxon>Bacteria</taxon>
        <taxon>Pseudomonadati</taxon>
        <taxon>Pseudomonadota</taxon>
        <taxon>Gammaproteobacteria</taxon>
        <taxon>Oceanospirillales</taxon>
        <taxon>Endozoicomonadaceae</taxon>
        <taxon>Endozoicomonas</taxon>
    </lineage>
</organism>
<feature type="signal peptide" evidence="1">
    <location>
        <begin position="1"/>
        <end position="25"/>
    </location>
</feature>
<evidence type="ECO:0000256" key="1">
    <source>
        <dbReference type="SAM" id="SignalP"/>
    </source>
</evidence>
<feature type="domain" description="Phytase-like" evidence="2">
    <location>
        <begin position="45"/>
        <end position="436"/>
    </location>
</feature>
<evidence type="ECO:0000313" key="4">
    <source>
        <dbReference type="Proteomes" id="UP000028073"/>
    </source>
</evidence>